<feature type="site" description="Important for serine binding" evidence="8">
    <location>
        <position position="305"/>
    </location>
</feature>
<dbReference type="Gene3D" id="3.30.930.10">
    <property type="entry name" value="Bira Bifunctional Protein, Domain 2"/>
    <property type="match status" value="1"/>
</dbReference>
<dbReference type="GO" id="GO:0005737">
    <property type="term" value="C:cytoplasm"/>
    <property type="evidence" value="ECO:0007669"/>
    <property type="project" value="UniProtKB-UniRule"/>
</dbReference>
<dbReference type="InterPro" id="IPR006195">
    <property type="entry name" value="aa-tRNA-synth_II"/>
</dbReference>
<dbReference type="Proteomes" id="UP000178964">
    <property type="component" value="Unassembled WGS sequence"/>
</dbReference>
<sequence length="348" mass="39659">MTDHVQDLHSNIPNLMHPDTPEGKDESENVVVRSWGEIPKFDFPLKDHMELGTALDLIDVETAARITGSRFGYLKNELALMEYGLVLHVMQMLGDPDTISKILPGCNPTAFTPIVPPVMIKPEIFRKAARLSEATKDERYYLPADDLYLIGSAEHTMSPYYMDTTFEESELPKRFVGFSTAFRREAGTYGKDMHGILRVHQFDKIELESFSLPEDGGKEQDLFVAIQEKLLQDLELPYQVMMMCTGDMGDPDYRQIDMNTWIPSQEKYRETHTSDYVTDYQSRRLNTKVKRADGTKDFVHMNDATALAIGRTLIAIVENYQQEDGSVRVPKILQKYVGKETIKSQASN</sequence>
<feature type="binding site" evidence="9">
    <location>
        <begin position="183"/>
        <end position="185"/>
    </location>
    <ligand>
        <name>ATP</name>
        <dbReference type="ChEBI" id="CHEBI:30616"/>
    </ligand>
</feature>
<evidence type="ECO:0000313" key="12">
    <source>
        <dbReference type="EMBL" id="OGC59890.1"/>
    </source>
</evidence>
<dbReference type="PRINTS" id="PR00981">
    <property type="entry name" value="TRNASYNTHSER"/>
</dbReference>
<dbReference type="GO" id="GO:0006434">
    <property type="term" value="P:seryl-tRNA aminoacylation"/>
    <property type="evidence" value="ECO:0007669"/>
    <property type="project" value="UniProtKB-UniRule"/>
</dbReference>
<evidence type="ECO:0000256" key="1">
    <source>
        <dbReference type="ARBA" id="ARBA00012840"/>
    </source>
</evidence>
<proteinExistence type="predicted"/>
<dbReference type="GO" id="GO:0004828">
    <property type="term" value="F:serine-tRNA ligase activity"/>
    <property type="evidence" value="ECO:0007669"/>
    <property type="project" value="UniProtKB-UniRule"/>
</dbReference>
<dbReference type="InterPro" id="IPR002314">
    <property type="entry name" value="aa-tRNA-synt_IIb"/>
</dbReference>
<dbReference type="Pfam" id="PF00587">
    <property type="entry name" value="tRNA-synt_2b"/>
    <property type="match status" value="1"/>
</dbReference>
<feature type="region of interest" description="Disordered" evidence="10">
    <location>
        <begin position="1"/>
        <end position="28"/>
    </location>
</feature>
<dbReference type="PIRSF" id="PIRSF001529">
    <property type="entry name" value="Ser-tRNA-synth_IIa"/>
    <property type="match status" value="1"/>
</dbReference>
<dbReference type="NCBIfam" id="TIGR00414">
    <property type="entry name" value="serS"/>
    <property type="match status" value="1"/>
</dbReference>
<evidence type="ECO:0000256" key="6">
    <source>
        <dbReference type="ARBA" id="ARBA00023146"/>
    </source>
</evidence>
<dbReference type="InterPro" id="IPR002317">
    <property type="entry name" value="Ser-tRNA-ligase_type_1"/>
</dbReference>
<evidence type="ECO:0000313" key="13">
    <source>
        <dbReference type="Proteomes" id="UP000178964"/>
    </source>
</evidence>
<organism evidence="12 13">
    <name type="scientific">candidate division WWE3 bacterium RIFCSPLOWO2_01_FULL_42_11</name>
    <dbReference type="NCBI Taxonomy" id="1802627"/>
    <lineage>
        <taxon>Bacteria</taxon>
        <taxon>Katanobacteria</taxon>
    </lineage>
</organism>
<feature type="domain" description="Aminoacyl-transfer RNA synthetases class-II family profile" evidence="11">
    <location>
        <begin position="105"/>
        <end position="330"/>
    </location>
</feature>
<evidence type="ECO:0000256" key="2">
    <source>
        <dbReference type="ARBA" id="ARBA00022598"/>
    </source>
</evidence>
<dbReference type="STRING" id="1802627.A3A70_01060"/>
<keyword evidence="3" id="KW-0547">Nucleotide-binding</keyword>
<dbReference type="InterPro" id="IPR045864">
    <property type="entry name" value="aa-tRNA-synth_II/BPL/LPL"/>
</dbReference>
<dbReference type="SUPFAM" id="SSF55681">
    <property type="entry name" value="Class II aaRS and biotin synthetases"/>
    <property type="match status" value="1"/>
</dbReference>
<dbReference type="EMBL" id="MEVK01000005">
    <property type="protein sequence ID" value="OGC59890.1"/>
    <property type="molecule type" value="Genomic_DNA"/>
</dbReference>
<keyword evidence="5" id="KW-0648">Protein biosynthesis</keyword>
<feature type="binding site" evidence="8">
    <location>
        <position position="183"/>
    </location>
    <ligand>
        <name>L-serine</name>
        <dbReference type="ChEBI" id="CHEBI:33384"/>
    </ligand>
</feature>
<evidence type="ECO:0000256" key="10">
    <source>
        <dbReference type="SAM" id="MobiDB-lite"/>
    </source>
</evidence>
<keyword evidence="4 9" id="KW-0067">ATP-binding</keyword>
<evidence type="ECO:0000259" key="11">
    <source>
        <dbReference type="PROSITE" id="PS50862"/>
    </source>
</evidence>
<evidence type="ECO:0000256" key="4">
    <source>
        <dbReference type="ARBA" id="ARBA00022840"/>
    </source>
</evidence>
<dbReference type="EC" id="6.1.1.11" evidence="1 7"/>
<evidence type="ECO:0000256" key="9">
    <source>
        <dbReference type="PIRSR" id="PIRSR001529-2"/>
    </source>
</evidence>
<keyword evidence="2 12" id="KW-0436">Ligase</keyword>
<name>A0A1F4VS79_UNCKA</name>
<evidence type="ECO:0000256" key="5">
    <source>
        <dbReference type="ARBA" id="ARBA00022917"/>
    </source>
</evidence>
<dbReference type="PANTHER" id="PTHR11778">
    <property type="entry name" value="SERYL-TRNA SYNTHETASE"/>
    <property type="match status" value="1"/>
</dbReference>
<evidence type="ECO:0000256" key="8">
    <source>
        <dbReference type="PIRSR" id="PIRSR001529-1"/>
    </source>
</evidence>
<keyword evidence="6" id="KW-0030">Aminoacyl-tRNA synthetase</keyword>
<evidence type="ECO:0000256" key="7">
    <source>
        <dbReference type="NCBIfam" id="TIGR00414"/>
    </source>
</evidence>
<protein>
    <recommendedName>
        <fullName evidence="1 7">Serine--tRNA ligase</fullName>
        <ecNumber evidence="1 7">6.1.1.11</ecNumber>
    </recommendedName>
</protein>
<reference evidence="12 13" key="1">
    <citation type="journal article" date="2016" name="Nat. Commun.">
        <title>Thousands of microbial genomes shed light on interconnected biogeochemical processes in an aquifer system.</title>
        <authorList>
            <person name="Anantharaman K."/>
            <person name="Brown C.T."/>
            <person name="Hug L.A."/>
            <person name="Sharon I."/>
            <person name="Castelle C.J."/>
            <person name="Probst A.J."/>
            <person name="Thomas B.C."/>
            <person name="Singh A."/>
            <person name="Wilkins M.J."/>
            <person name="Karaoz U."/>
            <person name="Brodie E.L."/>
            <person name="Williams K.H."/>
            <person name="Hubbard S.S."/>
            <person name="Banfield J.F."/>
        </authorList>
    </citation>
    <scope>NUCLEOTIDE SEQUENCE [LARGE SCALE GENOMIC DNA]</scope>
</reference>
<accession>A0A1F4VS79</accession>
<feature type="binding site" evidence="8">
    <location>
        <position position="206"/>
    </location>
    <ligand>
        <name>L-serine</name>
        <dbReference type="ChEBI" id="CHEBI:33384"/>
    </ligand>
</feature>
<dbReference type="AlphaFoldDB" id="A0A1F4VS79"/>
<evidence type="ECO:0000256" key="3">
    <source>
        <dbReference type="ARBA" id="ARBA00022741"/>
    </source>
</evidence>
<feature type="binding site" evidence="9">
    <location>
        <begin position="199"/>
        <end position="202"/>
    </location>
    <ligand>
        <name>ATP</name>
        <dbReference type="ChEBI" id="CHEBI:30616"/>
    </ligand>
</feature>
<gene>
    <name evidence="12" type="ORF">A3A70_01060</name>
</gene>
<dbReference type="PROSITE" id="PS50862">
    <property type="entry name" value="AA_TRNA_LIGASE_II"/>
    <property type="match status" value="1"/>
</dbReference>
<dbReference type="GO" id="GO:0005524">
    <property type="term" value="F:ATP binding"/>
    <property type="evidence" value="ECO:0007669"/>
    <property type="project" value="UniProtKB-KW"/>
</dbReference>
<comment type="caution">
    <text evidence="12">The sequence shown here is derived from an EMBL/GenBank/DDBJ whole genome shotgun (WGS) entry which is preliminary data.</text>
</comment>